<dbReference type="EMBL" id="CP034752">
    <property type="protein sequence ID" value="QBH96901.1"/>
    <property type="molecule type" value="Genomic_DNA"/>
</dbReference>
<dbReference type="OrthoDB" id="6637816at2"/>
<proteinExistence type="predicted"/>
<gene>
    <name evidence="1" type="ORF">EKN56_11125</name>
</gene>
<reference evidence="1 2" key="1">
    <citation type="submission" date="2019-03" db="EMBL/GenBank/DDBJ databases">
        <title>Pragia sp. nov. isolated from the gut tract of Carduelis flavirostris.</title>
        <authorList>
            <person name="Ge Y."/>
        </authorList>
    </citation>
    <scope>NUCLEOTIDE SEQUENCE [LARGE SCALE GENOMIC DNA]</scope>
    <source>
        <strain evidence="1 2">CF-458</strain>
    </source>
</reference>
<dbReference type="Proteomes" id="UP000293154">
    <property type="component" value="Chromosome"/>
</dbReference>
<evidence type="ECO:0000313" key="2">
    <source>
        <dbReference type="Proteomes" id="UP000293154"/>
    </source>
</evidence>
<organism evidence="1 2">
    <name type="scientific">Limnobaculum zhutongyuii</name>
    <dbReference type="NCBI Taxonomy" id="2498113"/>
    <lineage>
        <taxon>Bacteria</taxon>
        <taxon>Pseudomonadati</taxon>
        <taxon>Pseudomonadota</taxon>
        <taxon>Gammaproteobacteria</taxon>
        <taxon>Enterobacterales</taxon>
        <taxon>Budviciaceae</taxon>
        <taxon>Limnobaculum</taxon>
    </lineage>
</organism>
<dbReference type="RefSeq" id="WP_130591843.1">
    <property type="nucleotide sequence ID" value="NZ_CP034752.1"/>
</dbReference>
<dbReference type="KEGG" id="prag:EKN56_11125"/>
<keyword evidence="2" id="KW-1185">Reference proteome</keyword>
<protein>
    <submittedName>
        <fullName evidence="1">Uncharacterized protein</fullName>
    </submittedName>
</protein>
<accession>A0A411WKZ6</accession>
<evidence type="ECO:0000313" key="1">
    <source>
        <dbReference type="EMBL" id="QBH96901.1"/>
    </source>
</evidence>
<dbReference type="AlphaFoldDB" id="A0A411WKZ6"/>
<name>A0A411WKZ6_9GAMM</name>
<sequence length="69" mass="7364">MRNLTEQEIEQVNGAGIFGSALGKLGLGAAAESINNFENKIIEATLGKLPWIGTSIVNMLKDPFGAFKK</sequence>